<dbReference type="PANTHER" id="PTHR23091:SF4">
    <property type="entry name" value="N-TERMINAL AMINO-ACID N(ALPHA)-ACETYLTRANSFERASE NATA"/>
    <property type="match status" value="1"/>
</dbReference>
<dbReference type="InterPro" id="IPR016181">
    <property type="entry name" value="Acyl_CoA_acyltransferase"/>
</dbReference>
<evidence type="ECO:0000313" key="5">
    <source>
        <dbReference type="Proteomes" id="UP000191661"/>
    </source>
</evidence>
<dbReference type="PROSITE" id="PS51186">
    <property type="entry name" value="GNAT"/>
    <property type="match status" value="1"/>
</dbReference>
<reference evidence="4 5" key="1">
    <citation type="submission" date="2014-12" db="EMBL/GenBank/DDBJ databases">
        <title>Genome sequence of Methanobrevibacter arboriphilicus DH1, DSM1125.</title>
        <authorList>
            <person name="Poehlein A."/>
            <person name="Thauer R.K."/>
            <person name="Seedorf H."/>
            <person name="Daniel R."/>
        </authorList>
    </citation>
    <scope>NUCLEOTIDE SEQUENCE [LARGE SCALE GENOMIC DNA]</scope>
    <source>
        <strain evidence="4 5">DH1</strain>
    </source>
</reference>
<dbReference type="InterPro" id="IPR006464">
    <property type="entry name" value="AcTrfase_RimI/Ard1"/>
</dbReference>
<dbReference type="Proteomes" id="UP000191661">
    <property type="component" value="Unassembled WGS sequence"/>
</dbReference>
<dbReference type="NCBIfam" id="TIGR01575">
    <property type="entry name" value="rimI"/>
    <property type="match status" value="1"/>
</dbReference>
<dbReference type="PIRSF" id="PIRSF037663">
    <property type="entry name" value="Acetyltransf_GNAT_prd"/>
    <property type="match status" value="1"/>
</dbReference>
<evidence type="ECO:0000259" key="3">
    <source>
        <dbReference type="PROSITE" id="PS51186"/>
    </source>
</evidence>
<dbReference type="SUPFAM" id="SSF55729">
    <property type="entry name" value="Acyl-CoA N-acyltransferases (Nat)"/>
    <property type="match status" value="1"/>
</dbReference>
<sequence>MIIREFRPKDLFRVYEIQELSIPNPYNMDILRKLFDFGAGFLVAQVKENVVGYIIFWIVEENRGHIISLAVDPDYKRQKVGSRLINTAIATFLKFDIFRITLEVNAENKEALDFYQSIGFKINKKVSNYYEDGADAYKMSFNFFDGY</sequence>
<dbReference type="GO" id="GO:0004596">
    <property type="term" value="F:protein-N-terminal amino-acid acetyltransferase activity"/>
    <property type="evidence" value="ECO:0007669"/>
    <property type="project" value="InterPro"/>
</dbReference>
<keyword evidence="5" id="KW-1185">Reference proteome</keyword>
<name>A0A1V6N1J8_METAZ</name>
<feature type="domain" description="N-acetyltransferase" evidence="3">
    <location>
        <begin position="1"/>
        <end position="144"/>
    </location>
</feature>
<dbReference type="PANTHER" id="PTHR23091">
    <property type="entry name" value="N-TERMINAL ACETYLTRANSFERASE"/>
    <property type="match status" value="1"/>
</dbReference>
<protein>
    <submittedName>
        <fullName evidence="4">Acetyltransferase</fullName>
    </submittedName>
</protein>
<evidence type="ECO:0000313" key="4">
    <source>
        <dbReference type="EMBL" id="OQD58504.1"/>
    </source>
</evidence>
<dbReference type="OrthoDB" id="43754at2157"/>
<evidence type="ECO:0000256" key="1">
    <source>
        <dbReference type="ARBA" id="ARBA00022679"/>
    </source>
</evidence>
<dbReference type="AlphaFoldDB" id="A0A1V6N1J8"/>
<gene>
    <name evidence="4" type="ORF">MBBAR_13c00030</name>
</gene>
<dbReference type="EMBL" id="JXMW01000013">
    <property type="protein sequence ID" value="OQD58504.1"/>
    <property type="molecule type" value="Genomic_DNA"/>
</dbReference>
<keyword evidence="1 4" id="KW-0808">Transferase</keyword>
<dbReference type="RefSeq" id="WP_080460594.1">
    <property type="nucleotide sequence ID" value="NZ_JXMW01000013.1"/>
</dbReference>
<dbReference type="InterPro" id="IPR045047">
    <property type="entry name" value="Ard1-like"/>
</dbReference>
<comment type="caution">
    <text evidence="4">The sequence shown here is derived from an EMBL/GenBank/DDBJ whole genome shotgun (WGS) entry which is preliminary data.</text>
</comment>
<accession>A0A1V6N1J8</accession>
<dbReference type="Gene3D" id="3.40.630.30">
    <property type="match status" value="1"/>
</dbReference>
<dbReference type="Pfam" id="PF00583">
    <property type="entry name" value="Acetyltransf_1"/>
    <property type="match status" value="1"/>
</dbReference>
<dbReference type="GO" id="GO:0031415">
    <property type="term" value="C:NatA complex"/>
    <property type="evidence" value="ECO:0007669"/>
    <property type="project" value="InterPro"/>
</dbReference>
<dbReference type="InterPro" id="IPR000182">
    <property type="entry name" value="GNAT_dom"/>
</dbReference>
<organism evidence="4 5">
    <name type="scientific">Methanobrevibacter arboriphilus JCM 13429 = DSM 1125</name>
    <dbReference type="NCBI Taxonomy" id="1300164"/>
    <lineage>
        <taxon>Archaea</taxon>
        <taxon>Methanobacteriati</taxon>
        <taxon>Methanobacteriota</taxon>
        <taxon>Methanomada group</taxon>
        <taxon>Methanobacteria</taxon>
        <taxon>Methanobacteriales</taxon>
        <taxon>Methanobacteriaceae</taxon>
        <taxon>Methanobrevibacter</taxon>
    </lineage>
</organism>
<evidence type="ECO:0000256" key="2">
    <source>
        <dbReference type="ARBA" id="ARBA00023315"/>
    </source>
</evidence>
<proteinExistence type="predicted"/>
<dbReference type="InterPro" id="IPR017255">
    <property type="entry name" value="AcTrfase_GNAT_prd"/>
</dbReference>
<dbReference type="CDD" id="cd04301">
    <property type="entry name" value="NAT_SF"/>
    <property type="match status" value="1"/>
</dbReference>
<keyword evidence="2" id="KW-0012">Acyltransferase</keyword>